<feature type="compositionally biased region" description="Basic residues" evidence="1">
    <location>
        <begin position="189"/>
        <end position="200"/>
    </location>
</feature>
<gene>
    <name evidence="2" type="ORF">SNOG_11636</name>
</gene>
<dbReference type="KEGG" id="pno:SNOG_11636"/>
<sequence length="200" mass="20985">MVGPVSPSMCALLRRAGKRDLKQGSPRTALRTHVQGGLETATAALVSTAAASLTANGATRGGLCGPEDQHPPHYQANADSRLVAESVDASATGAQSALIPLGSAGWERVQSAQIGGRSAALGDMTHGNRRAEWESEVEGFLAEDCLSREDGGDWSSKENPIPWQALPSITPARPWIVSQPRTGATSLSHLHKIRSRPSPP</sequence>
<feature type="compositionally biased region" description="Polar residues" evidence="1">
    <location>
        <begin position="179"/>
        <end position="188"/>
    </location>
</feature>
<accession>Q0U9C8</accession>
<dbReference type="VEuPathDB" id="FungiDB:JI435_116360"/>
<reference evidence="3" key="1">
    <citation type="journal article" date="2007" name="Plant Cell">
        <title>Dothideomycete-plant interactions illuminated by genome sequencing and EST analysis of the wheat pathogen Stagonospora nodorum.</title>
        <authorList>
            <person name="Hane J.K."/>
            <person name="Lowe R.G."/>
            <person name="Solomon P.S."/>
            <person name="Tan K.C."/>
            <person name="Schoch C.L."/>
            <person name="Spatafora J.W."/>
            <person name="Crous P.W."/>
            <person name="Kodira C."/>
            <person name="Birren B.W."/>
            <person name="Galagan J.E."/>
            <person name="Torriani S.F."/>
            <person name="McDonald B.A."/>
            <person name="Oliver R.P."/>
        </authorList>
    </citation>
    <scope>NUCLEOTIDE SEQUENCE [LARGE SCALE GENOMIC DNA]</scope>
    <source>
        <strain evidence="3">SN15 / ATCC MYA-4574 / FGSC 10173</strain>
    </source>
</reference>
<dbReference type="InParanoid" id="Q0U9C8"/>
<name>Q0U9C8_PHANO</name>
<dbReference type="EMBL" id="CH445343">
    <property type="protein sequence ID" value="EAT81344.1"/>
    <property type="molecule type" value="Genomic_DNA"/>
</dbReference>
<evidence type="ECO:0000256" key="1">
    <source>
        <dbReference type="SAM" id="MobiDB-lite"/>
    </source>
</evidence>
<dbReference type="GeneID" id="5978783"/>
<dbReference type="Proteomes" id="UP000001055">
    <property type="component" value="Unassembled WGS sequence"/>
</dbReference>
<proteinExistence type="predicted"/>
<protein>
    <submittedName>
        <fullName evidence="2">Uncharacterized protein</fullName>
    </submittedName>
</protein>
<evidence type="ECO:0000313" key="3">
    <source>
        <dbReference type="Proteomes" id="UP000001055"/>
    </source>
</evidence>
<dbReference type="HOGENOM" id="CLU_1366693_0_0_1"/>
<dbReference type="RefSeq" id="XP_001801875.1">
    <property type="nucleotide sequence ID" value="XM_001801823.1"/>
</dbReference>
<evidence type="ECO:0000313" key="2">
    <source>
        <dbReference type="EMBL" id="EAT81344.1"/>
    </source>
</evidence>
<dbReference type="AlphaFoldDB" id="Q0U9C8"/>
<organism evidence="2 3">
    <name type="scientific">Phaeosphaeria nodorum (strain SN15 / ATCC MYA-4574 / FGSC 10173)</name>
    <name type="common">Glume blotch fungus</name>
    <name type="synonym">Parastagonospora nodorum</name>
    <dbReference type="NCBI Taxonomy" id="321614"/>
    <lineage>
        <taxon>Eukaryota</taxon>
        <taxon>Fungi</taxon>
        <taxon>Dikarya</taxon>
        <taxon>Ascomycota</taxon>
        <taxon>Pezizomycotina</taxon>
        <taxon>Dothideomycetes</taxon>
        <taxon>Pleosporomycetidae</taxon>
        <taxon>Pleosporales</taxon>
        <taxon>Pleosporineae</taxon>
        <taxon>Phaeosphaeriaceae</taxon>
        <taxon>Parastagonospora</taxon>
    </lineage>
</organism>
<feature type="region of interest" description="Disordered" evidence="1">
    <location>
        <begin position="149"/>
        <end position="200"/>
    </location>
</feature>